<dbReference type="EMBL" id="CP134050">
    <property type="protein sequence ID" value="WNC14873.1"/>
    <property type="molecule type" value="Genomic_DNA"/>
</dbReference>
<proteinExistence type="predicted"/>
<dbReference type="Gene3D" id="1.10.150.130">
    <property type="match status" value="1"/>
</dbReference>
<accession>A0ABY9T462</accession>
<name>A0ABY9T462_BREBE</name>
<keyword evidence="3" id="KW-1185">Reference proteome</keyword>
<protein>
    <recommendedName>
        <fullName evidence="4">Core-binding (CB) domain-containing protein</fullName>
    </recommendedName>
</protein>
<organism evidence="2 3">
    <name type="scientific">Brevibacillus brevis</name>
    <name type="common">Bacillus brevis</name>
    <dbReference type="NCBI Taxonomy" id="1393"/>
    <lineage>
        <taxon>Bacteria</taxon>
        <taxon>Bacillati</taxon>
        <taxon>Bacillota</taxon>
        <taxon>Bacilli</taxon>
        <taxon>Bacillales</taxon>
        <taxon>Paenibacillaceae</taxon>
        <taxon>Brevibacillus</taxon>
    </lineage>
</organism>
<evidence type="ECO:0000256" key="1">
    <source>
        <dbReference type="ARBA" id="ARBA00023125"/>
    </source>
</evidence>
<dbReference type="RefSeq" id="WP_310767671.1">
    <property type="nucleotide sequence ID" value="NZ_CP134050.1"/>
</dbReference>
<dbReference type="Proteomes" id="UP001256827">
    <property type="component" value="Chromosome"/>
</dbReference>
<evidence type="ECO:0000313" key="3">
    <source>
        <dbReference type="Proteomes" id="UP001256827"/>
    </source>
</evidence>
<evidence type="ECO:0000313" key="2">
    <source>
        <dbReference type="EMBL" id="WNC14873.1"/>
    </source>
</evidence>
<keyword evidence="1" id="KW-0238">DNA-binding</keyword>
<reference evidence="2 3" key="1">
    <citation type="submission" date="2023-09" db="EMBL/GenBank/DDBJ databases">
        <title>Complete Genome and Methylome dissection of Bacillus brevis NEB573 original source of BbsI restriction endonuclease.</title>
        <authorList>
            <person name="Fomenkov A."/>
            <person name="Roberts R.D."/>
        </authorList>
    </citation>
    <scope>NUCLEOTIDE SEQUENCE [LARGE SCALE GENOMIC DNA]</scope>
    <source>
        <strain evidence="2 3">NEB573</strain>
    </source>
</reference>
<dbReference type="InterPro" id="IPR010998">
    <property type="entry name" value="Integrase_recombinase_N"/>
</dbReference>
<sequence length="141" mass="16351">METGTESRKGKRIVLQRGKASSGDISTLRESQTTIQEAFELFVCIKEAENVKTRTKSEYYVQYRYFVDWLQEQHSEVVYVQDVSTSMIRSYINYLAYEKEKYEGIPYRSEMLGNQKGLCLTPSISVYGFLNAGSTYWSEKS</sequence>
<evidence type="ECO:0008006" key="4">
    <source>
        <dbReference type="Google" id="ProtNLM"/>
    </source>
</evidence>
<gene>
    <name evidence="2" type="ORF">RGB73_00280</name>
</gene>